<evidence type="ECO:0000256" key="1">
    <source>
        <dbReference type="ARBA" id="ARBA00005941"/>
    </source>
</evidence>
<name>A0ABT2T185_9FIRM</name>
<dbReference type="SUPFAM" id="SSF57802">
    <property type="entry name" value="Rubredoxin-like"/>
    <property type="match status" value="1"/>
</dbReference>
<comment type="caution">
    <text evidence="7">The sequence shown here is derived from an EMBL/GenBank/DDBJ whole genome shotgun (WGS) entry which is preliminary data.</text>
</comment>
<evidence type="ECO:0000256" key="2">
    <source>
        <dbReference type="ARBA" id="ARBA00022448"/>
    </source>
</evidence>
<keyword evidence="2" id="KW-0813">Transport</keyword>
<keyword evidence="3" id="KW-0479">Metal-binding</keyword>
<organism evidence="7 8">
    <name type="scientific">Suilimivivens aceti</name>
    <dbReference type="NCBI Taxonomy" id="2981774"/>
    <lineage>
        <taxon>Bacteria</taxon>
        <taxon>Bacillati</taxon>
        <taxon>Bacillota</taxon>
        <taxon>Clostridia</taxon>
        <taxon>Lachnospirales</taxon>
        <taxon>Lachnospiraceae</taxon>
        <taxon>Suilimivivens</taxon>
    </lineage>
</organism>
<reference evidence="7 8" key="1">
    <citation type="journal article" date="2021" name="ISME Commun">
        <title>Automated analysis of genomic sequences facilitates high-throughput and comprehensive description of bacteria.</title>
        <authorList>
            <person name="Hitch T.C.A."/>
        </authorList>
    </citation>
    <scope>NUCLEOTIDE SEQUENCE [LARGE SCALE GENOMIC DNA]</scope>
    <source>
        <strain evidence="7 8">Sanger_18</strain>
    </source>
</reference>
<sequence>MTVKYYVCNHCGNIIEKVKDKGVPVMCCGEAMQELKAGVTDAAVEKHVPVYTVDGNQVHVVVGETKHPMLEEHFIEWITLNTNQGIYRKQLKPGQEPAADFCLCDGEQVEEVYAYCNLHGLWKQGGQTNV</sequence>
<proteinExistence type="inferred from homology"/>
<evidence type="ECO:0000256" key="5">
    <source>
        <dbReference type="ARBA" id="ARBA00023004"/>
    </source>
</evidence>
<keyword evidence="5" id="KW-0408">Iron</keyword>
<gene>
    <name evidence="7" type="ORF">OCV77_04335</name>
</gene>
<dbReference type="EMBL" id="JAOQKJ010000003">
    <property type="protein sequence ID" value="MCU6743736.1"/>
    <property type="molecule type" value="Genomic_DNA"/>
</dbReference>
<feature type="domain" description="Desulfoferrodoxin ferrous iron-binding" evidence="6">
    <location>
        <begin position="41"/>
        <end position="124"/>
    </location>
</feature>
<dbReference type="Gene3D" id="2.20.28.100">
    <property type="entry name" value="Desulphoferrodoxin, N-terminal domain"/>
    <property type="match status" value="1"/>
</dbReference>
<comment type="similarity">
    <text evidence="1">Belongs to the desulfoferrodoxin family.</text>
</comment>
<dbReference type="Proteomes" id="UP001652432">
    <property type="component" value="Unassembled WGS sequence"/>
</dbReference>
<protein>
    <submittedName>
        <fullName evidence="7">Desulfoferrodoxin family protein</fullName>
    </submittedName>
</protein>
<dbReference type="RefSeq" id="WP_118797541.1">
    <property type="nucleotide sequence ID" value="NZ_JAOQKJ010000003.1"/>
</dbReference>
<evidence type="ECO:0000256" key="4">
    <source>
        <dbReference type="ARBA" id="ARBA00022982"/>
    </source>
</evidence>
<dbReference type="Gene3D" id="2.60.40.730">
    <property type="entry name" value="SOR catalytic domain"/>
    <property type="match status" value="1"/>
</dbReference>
<keyword evidence="8" id="KW-1185">Reference proteome</keyword>
<dbReference type="PANTHER" id="PTHR36541">
    <property type="entry name" value="SUPEROXIDE REDUCTASE-RELATED"/>
    <property type="match status" value="1"/>
</dbReference>
<dbReference type="NCBIfam" id="TIGR00332">
    <property type="entry name" value="neela_ferrous"/>
    <property type="match status" value="1"/>
</dbReference>
<evidence type="ECO:0000259" key="6">
    <source>
        <dbReference type="Pfam" id="PF01880"/>
    </source>
</evidence>
<keyword evidence="4" id="KW-0249">Electron transport</keyword>
<evidence type="ECO:0000313" key="7">
    <source>
        <dbReference type="EMBL" id="MCU6743736.1"/>
    </source>
</evidence>
<dbReference type="InterPro" id="IPR051233">
    <property type="entry name" value="Desulfoferrodoxin_SOR"/>
</dbReference>
<dbReference type="InterPro" id="IPR002742">
    <property type="entry name" value="Desulfoferrodoxin_Fe-bd_dom"/>
</dbReference>
<dbReference type="InterPro" id="IPR038094">
    <property type="entry name" value="Desulfoferrodoxin_N_sf"/>
</dbReference>
<dbReference type="SUPFAM" id="SSF49367">
    <property type="entry name" value="Superoxide reductase-like"/>
    <property type="match status" value="1"/>
</dbReference>
<accession>A0ABT2T185</accession>
<evidence type="ECO:0000313" key="8">
    <source>
        <dbReference type="Proteomes" id="UP001652432"/>
    </source>
</evidence>
<dbReference type="Pfam" id="PF01880">
    <property type="entry name" value="Desulfoferrodox"/>
    <property type="match status" value="1"/>
</dbReference>
<evidence type="ECO:0000256" key="3">
    <source>
        <dbReference type="ARBA" id="ARBA00022723"/>
    </source>
</evidence>
<dbReference type="InterPro" id="IPR036073">
    <property type="entry name" value="Desulfoferrodoxin_Fe-bd_dom_sf"/>
</dbReference>
<dbReference type="PANTHER" id="PTHR36541:SF1">
    <property type="entry name" value="SUPEROXIDE REDUCTASE-RELATED"/>
    <property type="match status" value="1"/>
</dbReference>